<proteinExistence type="inferred from homology"/>
<evidence type="ECO:0000259" key="7">
    <source>
        <dbReference type="Pfam" id="PF14322"/>
    </source>
</evidence>
<dbReference type="Proteomes" id="UP000289859">
    <property type="component" value="Unassembled WGS sequence"/>
</dbReference>
<evidence type="ECO:0000256" key="3">
    <source>
        <dbReference type="ARBA" id="ARBA00022729"/>
    </source>
</evidence>
<dbReference type="SUPFAM" id="SSF48452">
    <property type="entry name" value="TPR-like"/>
    <property type="match status" value="1"/>
</dbReference>
<dbReference type="GO" id="GO:0009279">
    <property type="term" value="C:cell outer membrane"/>
    <property type="evidence" value="ECO:0007669"/>
    <property type="project" value="UniProtKB-SubCell"/>
</dbReference>
<reference evidence="8 9" key="1">
    <citation type="submission" date="2018-07" db="EMBL/GenBank/DDBJ databases">
        <title>Leeuwenhoekiella genomics.</title>
        <authorList>
            <person name="Tahon G."/>
            <person name="Willems A."/>
        </authorList>
    </citation>
    <scope>NUCLEOTIDE SEQUENCE [LARGE SCALE GENOMIC DNA]</scope>
    <source>
        <strain evidence="8 9">LMG 29608</strain>
    </source>
</reference>
<dbReference type="InterPro" id="IPR011990">
    <property type="entry name" value="TPR-like_helical_dom_sf"/>
</dbReference>
<keyword evidence="9" id="KW-1185">Reference proteome</keyword>
<organism evidence="8 9">
    <name type="scientific">Leeuwenhoekiella polynyae</name>
    <dbReference type="NCBI Taxonomy" id="1550906"/>
    <lineage>
        <taxon>Bacteria</taxon>
        <taxon>Pseudomonadati</taxon>
        <taxon>Bacteroidota</taxon>
        <taxon>Flavobacteriia</taxon>
        <taxon>Flavobacteriales</taxon>
        <taxon>Flavobacteriaceae</taxon>
        <taxon>Leeuwenhoekiella</taxon>
    </lineage>
</organism>
<comment type="caution">
    <text evidence="8">The sequence shown here is derived from an EMBL/GenBank/DDBJ whole genome shotgun (WGS) entry which is preliminary data.</text>
</comment>
<dbReference type="InterPro" id="IPR012944">
    <property type="entry name" value="SusD_RagB_dom"/>
</dbReference>
<dbReference type="OrthoDB" id="5694214at2"/>
<feature type="domain" description="RagB/SusD" evidence="6">
    <location>
        <begin position="396"/>
        <end position="654"/>
    </location>
</feature>
<evidence type="ECO:0000313" key="9">
    <source>
        <dbReference type="Proteomes" id="UP000289859"/>
    </source>
</evidence>
<keyword evidence="3" id="KW-0732">Signal</keyword>
<keyword evidence="5" id="KW-0998">Cell outer membrane</keyword>
<sequence length="678" mass="77495">MKNRIKKTKYAVVLLALVGFLVVLNGCSDDFLEPDPVSIYEPGQTFSTESGLRSLLAFCDRHLKLFYTSGDNNAINPIGTEYIFSDLMVPGAHNYETMLHNMAEGLTPTSVGIGSGRLFTSLQQNHSIWHFWHESYYTIMQANTIIQYVDDIESLDEETRNAYKGRAYFHRAFRYYNLVFQFGDVPLLTKVTEVPKQNYRSTEREEILEMLIQDMEKAVEWVPNQSEMALVGMVNKGACRMLLSKLYLAMGEYGLAEDQLDVLIDGSQYALIRGDSFGSFNDGGEPEAWPIERNVIWDMHRAENKLIPSNSEVILGIVNRGSDTEGFVPMHTMRIYYPFYFENTTSAPKTKDGKQALLNLSRTNGDYVEEYDYLRALGRGIGTFRPTYYQTHTLWKVNGIMDATDLRHSSETGNWVRMENLKVNNKASAQYGQPLTLRDDSGNLLCTDTIRRWYDVPHYKFFLNDPINEAQLNSTSYNGATNGGNADWYLYRLAEAYLLRAEAKFYQGNLGGAASDVNEIRMRAQCTELYQGSVTIGDIMDERARELYMEEWRNVELTRVSLCLARSGMPDEWGNTYSLDNFDKQQGTDPNGGSYWYQRVTRCGKIYNGEPISVEGGKINPINYTMDKKNIYWPIFNQSITANRKGNLAQNYGYDGYNPATPKWNTWEEAIADEDKIE</sequence>
<comment type="subcellular location">
    <subcellularLocation>
        <location evidence="1">Cell outer membrane</location>
    </subcellularLocation>
</comment>
<accession>A0A4Q0PHP4</accession>
<evidence type="ECO:0000313" key="8">
    <source>
        <dbReference type="EMBL" id="RXG26465.1"/>
    </source>
</evidence>
<evidence type="ECO:0000256" key="2">
    <source>
        <dbReference type="ARBA" id="ARBA00006275"/>
    </source>
</evidence>
<protein>
    <submittedName>
        <fullName evidence="8">Putative outer membrane starch-binding protein</fullName>
    </submittedName>
</protein>
<evidence type="ECO:0000256" key="4">
    <source>
        <dbReference type="ARBA" id="ARBA00023136"/>
    </source>
</evidence>
<evidence type="ECO:0000256" key="1">
    <source>
        <dbReference type="ARBA" id="ARBA00004442"/>
    </source>
</evidence>
<name>A0A4Q0PHP4_9FLAO</name>
<dbReference type="Gene3D" id="1.25.40.390">
    <property type="match status" value="1"/>
</dbReference>
<evidence type="ECO:0000256" key="5">
    <source>
        <dbReference type="ARBA" id="ARBA00023237"/>
    </source>
</evidence>
<dbReference type="AlphaFoldDB" id="A0A4Q0PHP4"/>
<gene>
    <name evidence="8" type="ORF">DSM02_462</name>
</gene>
<dbReference type="Pfam" id="PF07980">
    <property type="entry name" value="SusD_RagB"/>
    <property type="match status" value="1"/>
</dbReference>
<comment type="similarity">
    <text evidence="2">Belongs to the SusD family.</text>
</comment>
<feature type="domain" description="SusD-like N-terminal" evidence="7">
    <location>
        <begin position="124"/>
        <end position="248"/>
    </location>
</feature>
<dbReference type="RefSeq" id="WP_128764121.1">
    <property type="nucleotide sequence ID" value="NZ_JBHUOO010000003.1"/>
</dbReference>
<evidence type="ECO:0000259" key="6">
    <source>
        <dbReference type="Pfam" id="PF07980"/>
    </source>
</evidence>
<keyword evidence="4" id="KW-0472">Membrane</keyword>
<dbReference type="EMBL" id="QOVK01000001">
    <property type="protein sequence ID" value="RXG26465.1"/>
    <property type="molecule type" value="Genomic_DNA"/>
</dbReference>
<dbReference type="InterPro" id="IPR033985">
    <property type="entry name" value="SusD-like_N"/>
</dbReference>
<dbReference type="Pfam" id="PF14322">
    <property type="entry name" value="SusD-like_3"/>
    <property type="match status" value="1"/>
</dbReference>